<proteinExistence type="predicted"/>
<keyword evidence="2" id="KW-1185">Reference proteome</keyword>
<accession>V5C229</accession>
<sequence length="66" mass="6932">MCAGPGLWRITDVQVGESVDDRVEILKGLQGGEDIIGSGAILLKPMLVRALQGEAGNEEKIGIGEK</sequence>
<reference evidence="1 2" key="1">
    <citation type="journal article" date="2013" name="Genome Announc.">
        <title>Draft Genome Sequence of the Methanotrophic Gammaproteobacterium Methyloglobulus morosus DSM 22980 Strain KoM1.</title>
        <authorList>
            <person name="Poehlein A."/>
            <person name="Deutzmann J.S."/>
            <person name="Daniel R."/>
            <person name="Simeonova D.D."/>
        </authorList>
    </citation>
    <scope>NUCLEOTIDE SEQUENCE [LARGE SCALE GENOMIC DNA]</scope>
    <source>
        <strain evidence="1 2">KoM1</strain>
    </source>
</reference>
<protein>
    <submittedName>
        <fullName evidence="1">Uncharacterized protein</fullName>
    </submittedName>
</protein>
<evidence type="ECO:0000313" key="2">
    <source>
        <dbReference type="Proteomes" id="UP000017842"/>
    </source>
</evidence>
<dbReference type="EMBL" id="AYLO01000002">
    <property type="protein sequence ID" value="ESS74139.1"/>
    <property type="molecule type" value="Genomic_DNA"/>
</dbReference>
<dbReference type="AlphaFoldDB" id="V5C229"/>
<evidence type="ECO:0000313" key="1">
    <source>
        <dbReference type="EMBL" id="ESS74139.1"/>
    </source>
</evidence>
<name>V5C229_9GAMM</name>
<organism evidence="1 2">
    <name type="scientific">Methyloglobulus morosus KoM1</name>
    <dbReference type="NCBI Taxonomy" id="1116472"/>
    <lineage>
        <taxon>Bacteria</taxon>
        <taxon>Pseudomonadati</taxon>
        <taxon>Pseudomonadota</taxon>
        <taxon>Gammaproteobacteria</taxon>
        <taxon>Methylococcales</taxon>
        <taxon>Methylococcaceae</taxon>
        <taxon>Methyloglobulus</taxon>
    </lineage>
</organism>
<dbReference type="Proteomes" id="UP000017842">
    <property type="component" value="Unassembled WGS sequence"/>
</dbReference>
<comment type="caution">
    <text evidence="1">The sequence shown here is derived from an EMBL/GenBank/DDBJ whole genome shotgun (WGS) entry which is preliminary data.</text>
</comment>
<dbReference type="eggNOG" id="COG0845">
    <property type="taxonomic scope" value="Bacteria"/>
</dbReference>
<gene>
    <name evidence="1" type="ORF">MGMO_2c00140</name>
</gene>
<dbReference type="Gene3D" id="2.40.420.20">
    <property type="match status" value="1"/>
</dbReference>
<dbReference type="STRING" id="1116472.MGMO_2c00140"/>